<keyword evidence="3" id="KW-0813">Transport</keyword>
<dbReference type="AlphaFoldDB" id="A0AA87Q6Q5"/>
<dbReference type="CDD" id="cd06550">
    <property type="entry name" value="TM_ABC_iron-siderophores_like"/>
    <property type="match status" value="1"/>
</dbReference>
<sequence length="350" mass="36246">MSVARQNGYHLVVLGPMSRRVHMRSCVVLVLLCLFVVAMALVTAPLGSHEAGFRELLTVLFDPAQATGESHQIIRDFRLPRIIMAVLCGAMLGLSGAALQALTRNGLADPGLLGVKEGASLSVITLILFVPSAGLYLRPLVGMAGGFLSALLVASLARDLTRMRFVLIGIGVSWLMSAALSVILTTSDIRDVQTAMVWLAGSLNAVSWDVVPIALVCATLGAAILFLTAAAADAAVLGDPMAIGLGVSLRRLSILRFVAPVLLTAACVSCVGSLGFVGLIAPHMARLAIRGGGQSVLLAGSALFGAALVLIADSIGRLAFAPLQLPAGIVLAIVGVPVLLLLLWKSRNLL</sequence>
<evidence type="ECO:0000256" key="2">
    <source>
        <dbReference type="ARBA" id="ARBA00007935"/>
    </source>
</evidence>
<feature type="transmembrane region" description="Helical" evidence="8">
    <location>
        <begin position="257"/>
        <end position="281"/>
    </location>
</feature>
<comment type="caution">
    <text evidence="9">The sequence shown here is derived from an EMBL/GenBank/DDBJ whole genome shotgun (WGS) entry which is preliminary data.</text>
</comment>
<keyword evidence="4" id="KW-1003">Cell membrane</keyword>
<evidence type="ECO:0000256" key="5">
    <source>
        <dbReference type="ARBA" id="ARBA00022692"/>
    </source>
</evidence>
<accession>A0AA87Q6Q5</accession>
<comment type="similarity">
    <text evidence="2">Belongs to the binding-protein-dependent transport system permease family. FecCD subfamily.</text>
</comment>
<feature type="transmembrane region" description="Helical" evidence="8">
    <location>
        <begin position="140"/>
        <end position="158"/>
    </location>
</feature>
<proteinExistence type="inferred from homology"/>
<dbReference type="Pfam" id="PF01032">
    <property type="entry name" value="FecCD"/>
    <property type="match status" value="1"/>
</dbReference>
<dbReference type="Proteomes" id="UP000026941">
    <property type="component" value="Unassembled WGS sequence"/>
</dbReference>
<dbReference type="Gene3D" id="1.10.3470.10">
    <property type="entry name" value="ABC transporter involved in vitamin B12 uptake, BtuC"/>
    <property type="match status" value="1"/>
</dbReference>
<dbReference type="PANTHER" id="PTHR30472">
    <property type="entry name" value="FERRIC ENTEROBACTIN TRANSPORT SYSTEM PERMEASE PROTEIN"/>
    <property type="match status" value="1"/>
</dbReference>
<evidence type="ECO:0000256" key="1">
    <source>
        <dbReference type="ARBA" id="ARBA00004651"/>
    </source>
</evidence>
<feature type="transmembrane region" description="Helical" evidence="8">
    <location>
        <begin position="287"/>
        <end position="311"/>
    </location>
</feature>
<feature type="transmembrane region" description="Helical" evidence="8">
    <location>
        <begin position="82"/>
        <end position="102"/>
    </location>
</feature>
<dbReference type="RefSeq" id="WP_015917686.1">
    <property type="nucleotide sequence ID" value="NZ_BAYX01000005.1"/>
</dbReference>
<evidence type="ECO:0000256" key="4">
    <source>
        <dbReference type="ARBA" id="ARBA00022475"/>
    </source>
</evidence>
<dbReference type="InterPro" id="IPR000522">
    <property type="entry name" value="ABC_transptr_permease_BtuC"/>
</dbReference>
<gene>
    <name evidence="9" type="ORF">RRH01S_05_04390</name>
</gene>
<feature type="transmembrane region" description="Helical" evidence="8">
    <location>
        <begin position="26"/>
        <end position="47"/>
    </location>
</feature>
<keyword evidence="5 8" id="KW-0812">Transmembrane</keyword>
<dbReference type="InterPro" id="IPR037294">
    <property type="entry name" value="ABC_BtuC-like"/>
</dbReference>
<organism evidence="9 10">
    <name type="scientific">Rhizobium rhizogenes NBRC 13257</name>
    <dbReference type="NCBI Taxonomy" id="1220581"/>
    <lineage>
        <taxon>Bacteria</taxon>
        <taxon>Pseudomonadati</taxon>
        <taxon>Pseudomonadota</taxon>
        <taxon>Alphaproteobacteria</taxon>
        <taxon>Hyphomicrobiales</taxon>
        <taxon>Rhizobiaceae</taxon>
        <taxon>Rhizobium/Agrobacterium group</taxon>
        <taxon>Rhizobium</taxon>
    </lineage>
</organism>
<feature type="transmembrane region" description="Helical" evidence="8">
    <location>
        <begin position="114"/>
        <end position="134"/>
    </location>
</feature>
<protein>
    <submittedName>
        <fullName evidence="9">ABC transporter permease protein</fullName>
    </submittedName>
</protein>
<dbReference type="EMBL" id="BAYX01000005">
    <property type="protein sequence ID" value="GAJ93364.1"/>
    <property type="molecule type" value="Genomic_DNA"/>
</dbReference>
<evidence type="ECO:0000256" key="8">
    <source>
        <dbReference type="SAM" id="Phobius"/>
    </source>
</evidence>
<keyword evidence="6 8" id="KW-1133">Transmembrane helix</keyword>
<keyword evidence="7 8" id="KW-0472">Membrane</keyword>
<reference evidence="9 10" key="1">
    <citation type="submission" date="2014-05" db="EMBL/GenBank/DDBJ databases">
        <title>Whole genome shotgun sequence of Rhizobium rhizogenes NBRC 13257.</title>
        <authorList>
            <person name="Katano-Makiyama Y."/>
            <person name="Hosoyama A."/>
            <person name="Hashimoto M."/>
            <person name="Hosoyama Y."/>
            <person name="Noguchi M."/>
            <person name="Tsuchikane K."/>
            <person name="Kimura A."/>
            <person name="Ohji S."/>
            <person name="Ichikawa N."/>
            <person name="Yamazoe A."/>
            <person name="Fujita N."/>
        </authorList>
    </citation>
    <scope>NUCLEOTIDE SEQUENCE [LARGE SCALE GENOMIC DNA]</scope>
    <source>
        <strain evidence="9 10">NBRC 13257</strain>
    </source>
</reference>
<evidence type="ECO:0000256" key="6">
    <source>
        <dbReference type="ARBA" id="ARBA00022989"/>
    </source>
</evidence>
<dbReference type="GO" id="GO:0033214">
    <property type="term" value="P:siderophore-iron import into cell"/>
    <property type="evidence" value="ECO:0007669"/>
    <property type="project" value="TreeGrafter"/>
</dbReference>
<evidence type="ECO:0000313" key="10">
    <source>
        <dbReference type="Proteomes" id="UP000026941"/>
    </source>
</evidence>
<feature type="transmembrane region" description="Helical" evidence="8">
    <location>
        <begin position="213"/>
        <end position="236"/>
    </location>
</feature>
<dbReference type="SUPFAM" id="SSF81345">
    <property type="entry name" value="ABC transporter involved in vitamin B12 uptake, BtuC"/>
    <property type="match status" value="1"/>
</dbReference>
<evidence type="ECO:0000256" key="7">
    <source>
        <dbReference type="ARBA" id="ARBA00023136"/>
    </source>
</evidence>
<evidence type="ECO:0000313" key="9">
    <source>
        <dbReference type="EMBL" id="GAJ93364.1"/>
    </source>
</evidence>
<dbReference type="GeneID" id="86852185"/>
<feature type="transmembrane region" description="Helical" evidence="8">
    <location>
        <begin position="165"/>
        <end position="184"/>
    </location>
</feature>
<dbReference type="GO" id="GO:0022857">
    <property type="term" value="F:transmembrane transporter activity"/>
    <property type="evidence" value="ECO:0007669"/>
    <property type="project" value="InterPro"/>
</dbReference>
<dbReference type="PANTHER" id="PTHR30472:SF24">
    <property type="entry name" value="FERRIC ENTEROBACTIN TRANSPORT SYSTEM PERMEASE PROTEIN FEPG"/>
    <property type="match status" value="1"/>
</dbReference>
<name>A0AA87Q6Q5_RHIRH</name>
<comment type="subcellular location">
    <subcellularLocation>
        <location evidence="1">Cell membrane</location>
        <topology evidence="1">Multi-pass membrane protein</topology>
    </subcellularLocation>
</comment>
<evidence type="ECO:0000256" key="3">
    <source>
        <dbReference type="ARBA" id="ARBA00022448"/>
    </source>
</evidence>
<dbReference type="GO" id="GO:0005886">
    <property type="term" value="C:plasma membrane"/>
    <property type="evidence" value="ECO:0007669"/>
    <property type="project" value="UniProtKB-SubCell"/>
</dbReference>
<feature type="transmembrane region" description="Helical" evidence="8">
    <location>
        <begin position="323"/>
        <end position="344"/>
    </location>
</feature>